<reference evidence="2 3" key="1">
    <citation type="journal article" date="2023" name="Hortic Res">
        <title>Pangenome of water caltrop reveals structural variations and asymmetric subgenome divergence after allopolyploidization.</title>
        <authorList>
            <person name="Zhang X."/>
            <person name="Chen Y."/>
            <person name="Wang L."/>
            <person name="Yuan Y."/>
            <person name="Fang M."/>
            <person name="Shi L."/>
            <person name="Lu R."/>
            <person name="Comes H.P."/>
            <person name="Ma Y."/>
            <person name="Chen Y."/>
            <person name="Huang G."/>
            <person name="Zhou Y."/>
            <person name="Zheng Z."/>
            <person name="Qiu Y."/>
        </authorList>
    </citation>
    <scope>NUCLEOTIDE SEQUENCE [LARGE SCALE GENOMIC DNA]</scope>
    <source>
        <tissue evidence="2">Roots</tissue>
    </source>
</reference>
<evidence type="ECO:0000313" key="3">
    <source>
        <dbReference type="Proteomes" id="UP001345219"/>
    </source>
</evidence>
<protein>
    <submittedName>
        <fullName evidence="2">Uncharacterized protein</fullName>
    </submittedName>
</protein>
<proteinExistence type="predicted"/>
<gene>
    <name evidence="2" type="ORF">SAY87_029516</name>
</gene>
<feature type="region of interest" description="Disordered" evidence="1">
    <location>
        <begin position="171"/>
        <end position="194"/>
    </location>
</feature>
<dbReference type="PANTHER" id="PTHR34197">
    <property type="entry name" value="OS04G0591300 PROTEIN"/>
    <property type="match status" value="1"/>
</dbReference>
<evidence type="ECO:0000256" key="1">
    <source>
        <dbReference type="SAM" id="MobiDB-lite"/>
    </source>
</evidence>
<organism evidence="2 3">
    <name type="scientific">Trapa incisa</name>
    <dbReference type="NCBI Taxonomy" id="236973"/>
    <lineage>
        <taxon>Eukaryota</taxon>
        <taxon>Viridiplantae</taxon>
        <taxon>Streptophyta</taxon>
        <taxon>Embryophyta</taxon>
        <taxon>Tracheophyta</taxon>
        <taxon>Spermatophyta</taxon>
        <taxon>Magnoliopsida</taxon>
        <taxon>eudicotyledons</taxon>
        <taxon>Gunneridae</taxon>
        <taxon>Pentapetalae</taxon>
        <taxon>rosids</taxon>
        <taxon>malvids</taxon>
        <taxon>Myrtales</taxon>
        <taxon>Lythraceae</taxon>
        <taxon>Trapa</taxon>
    </lineage>
</organism>
<dbReference type="PANTHER" id="PTHR34197:SF2">
    <property type="entry name" value="OS04G0591300 PROTEIN"/>
    <property type="match status" value="1"/>
</dbReference>
<comment type="caution">
    <text evidence="2">The sequence shown here is derived from an EMBL/GenBank/DDBJ whole genome shotgun (WGS) entry which is preliminary data.</text>
</comment>
<dbReference type="Proteomes" id="UP001345219">
    <property type="component" value="Chromosome 23"/>
</dbReference>
<sequence length="223" mass="24513">MEKLELVPFCAYPLEVRSGTSIAQSSNFGNKEEEQEEEFEVWSCPNHPWTCRWRGIFSTCLRQRLSNLCPDYANLRPCRCSPSAAASTSLSKFFSVDGETACGAGSIAIGRVSDLIDSEPPFQRSRSVSASLFRSRPCPAGDPDADECSAGGERSRTASFWGMFRSNYKDRTSGSGFEEALPRNGAEATEKRTRMMRKSMSVALTSDIKEADVSTSAGGRRRS</sequence>
<accession>A0AAN7KD09</accession>
<dbReference type="AlphaFoldDB" id="A0AAN7KD09"/>
<keyword evidence="3" id="KW-1185">Reference proteome</keyword>
<evidence type="ECO:0000313" key="2">
    <source>
        <dbReference type="EMBL" id="KAK4761632.1"/>
    </source>
</evidence>
<dbReference type="EMBL" id="JAXIOK010000009">
    <property type="protein sequence ID" value="KAK4761632.1"/>
    <property type="molecule type" value="Genomic_DNA"/>
</dbReference>
<name>A0AAN7KD09_9MYRT</name>